<evidence type="ECO:0000313" key="1">
    <source>
        <dbReference type="EMBL" id="SGZ57824.1"/>
    </source>
</evidence>
<dbReference type="Proteomes" id="UP000182334">
    <property type="component" value="Chromosome VII"/>
</dbReference>
<dbReference type="AlphaFoldDB" id="A0A1L0DPP0"/>
<reference evidence="1 2" key="1">
    <citation type="submission" date="2016-10" db="EMBL/GenBank/DDBJ databases">
        <authorList>
            <person name="de Groot N.N."/>
        </authorList>
    </citation>
    <scope>NUCLEOTIDE SEQUENCE [LARGE SCALE GENOMIC DNA]</scope>
    <source>
        <strain evidence="1 2">CBS 141442</strain>
    </source>
</reference>
<dbReference type="PANTHER" id="PTHR28110:SF1">
    <property type="entry name" value="TRANSMEMBRANE PROTEIN"/>
    <property type="match status" value="1"/>
</dbReference>
<name>A0A1L0DPP0_9ASCO</name>
<sequence>MNFIKKQKLIVLPCHSIWTPGPTLGELRDEWALASFQLDGNDHLCFKEHVIKSILELKHDNQAVLIISGGQTKEDSGPILESLSYFQLGSALAPQDWEFYSDSIFLEEYARDSFENVLFLICRFYEIFQYYPSEITVVGFEFKRQRFIEQHLHQALKFPRHRIHYVGNNPNPSYNNKEDRYRYFKDLDVSEARHARELFEKDWYGCHDPLLTKKTSRNPFRRSHGYSISNPSISSFLTAIASNNELDSEEIRRAYDLPWAIEN</sequence>
<organism evidence="1 2">
    <name type="scientific">Sungouiella intermedia</name>
    <dbReference type="NCBI Taxonomy" id="45354"/>
    <lineage>
        <taxon>Eukaryota</taxon>
        <taxon>Fungi</taxon>
        <taxon>Dikarya</taxon>
        <taxon>Ascomycota</taxon>
        <taxon>Saccharomycotina</taxon>
        <taxon>Pichiomycetes</taxon>
        <taxon>Metschnikowiaceae</taxon>
        <taxon>Sungouiella</taxon>
    </lineage>
</organism>
<dbReference type="OrthoDB" id="4347at2759"/>
<evidence type="ECO:0000313" key="2">
    <source>
        <dbReference type="Proteomes" id="UP000182334"/>
    </source>
</evidence>
<protein>
    <submittedName>
        <fullName evidence="1">CIC11C00000001970</fullName>
    </submittedName>
</protein>
<proteinExistence type="predicted"/>
<accession>A0A1L0DPP0</accession>
<dbReference type="PANTHER" id="PTHR28110">
    <property type="entry name" value="TRANSMEMBRANE PROTEIN"/>
    <property type="match status" value="1"/>
</dbReference>
<keyword evidence="2" id="KW-1185">Reference proteome</keyword>
<gene>
    <name evidence="1" type="ORF">SAMEA4029010_CIC11G00000001970</name>
</gene>
<dbReference type="InterPro" id="IPR055323">
    <property type="entry name" value="C57A10.07/YOR238W"/>
</dbReference>
<dbReference type="GO" id="GO:0005737">
    <property type="term" value="C:cytoplasm"/>
    <property type="evidence" value="ECO:0007669"/>
    <property type="project" value="TreeGrafter"/>
</dbReference>
<dbReference type="EMBL" id="LT635762">
    <property type="protein sequence ID" value="SGZ57824.1"/>
    <property type="molecule type" value="Genomic_DNA"/>
</dbReference>